<dbReference type="GO" id="GO:0016255">
    <property type="term" value="P:attachment of GPI anchor to protein"/>
    <property type="evidence" value="ECO:0007669"/>
    <property type="project" value="TreeGrafter"/>
</dbReference>
<feature type="transmembrane region" description="Helical" evidence="1">
    <location>
        <begin position="575"/>
        <end position="594"/>
    </location>
</feature>
<accession>A0A9Q0NH18</accession>
<evidence type="ECO:0000313" key="3">
    <source>
        <dbReference type="Proteomes" id="UP001151699"/>
    </source>
</evidence>
<dbReference type="Gene3D" id="3.40.630.10">
    <property type="entry name" value="Zn peptidases"/>
    <property type="match status" value="1"/>
</dbReference>
<feature type="transmembrane region" description="Helical" evidence="1">
    <location>
        <begin position="537"/>
        <end position="563"/>
    </location>
</feature>
<dbReference type="InterPro" id="IPR007246">
    <property type="entry name" value="Gaa1"/>
</dbReference>
<reference evidence="2" key="1">
    <citation type="submission" date="2022-07" db="EMBL/GenBank/DDBJ databases">
        <authorList>
            <person name="Trinca V."/>
            <person name="Uliana J.V.C."/>
            <person name="Torres T.T."/>
            <person name="Ward R.J."/>
            <person name="Monesi N."/>
        </authorList>
    </citation>
    <scope>NUCLEOTIDE SEQUENCE</scope>
    <source>
        <strain evidence="2">HSMRA1968</strain>
        <tissue evidence="2">Whole embryos</tissue>
    </source>
</reference>
<keyword evidence="3" id="KW-1185">Reference proteome</keyword>
<feature type="transmembrane region" description="Helical" evidence="1">
    <location>
        <begin position="500"/>
        <end position="525"/>
    </location>
</feature>
<name>A0A9Q0NH18_9DIPT</name>
<sequence length="634" mass="71612">MRSGNYSTKIKATEMGLLTDPASSQQKSKYAKMLIKVNRQLCIFLYVIGLAWFCLLSHKEFNHATYFSENALLPGLVYSEIKTEHINYALNVFDELERERESHKSKTPHAWLLSKMRHIGLDIYSHNFTLNYPLGGRETFTGKNVFGILRAPRIGSTESFVITAPYRSPDSIHPEITYSIPLLLAFANFARNQKYWAKDIIFLITEQEQLGMQAWLQAYHGSESNGVLNSGTLDATAGSIQAAINLEIQNFDIDFIDVKIEGLNGQLPNLDLVNLVQRLTLKEGICCGHRQTSNKRRSALKSKLEENLNHMMSMVLTQATGVPNGNHGLFHRYGIEALTLEGHKTPSTNYQRRTHGAASLIRLIEGISRSLNNLLERFHQSYFFYLLVASDRFVSIGDYIPSVALMSGALLIKAFIVWLTLNKKEDNDAFHQPVLNFNFIGVGKFLIFAHGIGFVVAYLPFFTPFDHGMKTEQFIFYEFVIVGLLSLVIPFFVDFSLLSTVLIIVGMVNFSLALILCVFIVPFAIFINPSPQSFKSIQRIVCIITHPLLVVFTTVLCVTLSTFDDLPFHLLMGKALSATMNAMAFSIVDSIIFGNWIFDLVSVILVPVWIVFWTSLICLRRQSDKVDKSEKKLK</sequence>
<dbReference type="Proteomes" id="UP001151699">
    <property type="component" value="Chromosome A"/>
</dbReference>
<feature type="transmembrane region" description="Helical" evidence="1">
    <location>
        <begin position="474"/>
        <end position="493"/>
    </location>
</feature>
<organism evidence="2 3">
    <name type="scientific">Pseudolycoriella hygida</name>
    <dbReference type="NCBI Taxonomy" id="35572"/>
    <lineage>
        <taxon>Eukaryota</taxon>
        <taxon>Metazoa</taxon>
        <taxon>Ecdysozoa</taxon>
        <taxon>Arthropoda</taxon>
        <taxon>Hexapoda</taxon>
        <taxon>Insecta</taxon>
        <taxon>Pterygota</taxon>
        <taxon>Neoptera</taxon>
        <taxon>Endopterygota</taxon>
        <taxon>Diptera</taxon>
        <taxon>Nematocera</taxon>
        <taxon>Sciaroidea</taxon>
        <taxon>Sciaridae</taxon>
        <taxon>Pseudolycoriella</taxon>
    </lineage>
</organism>
<proteinExistence type="predicted"/>
<keyword evidence="1" id="KW-1133">Transmembrane helix</keyword>
<feature type="transmembrane region" description="Helical" evidence="1">
    <location>
        <begin position="399"/>
        <end position="421"/>
    </location>
</feature>
<keyword evidence="1" id="KW-0812">Transmembrane</keyword>
<keyword evidence="1" id="KW-0472">Membrane</keyword>
<feature type="transmembrane region" description="Helical" evidence="1">
    <location>
        <begin position="41"/>
        <end position="58"/>
    </location>
</feature>
<dbReference type="GO" id="GO:0042765">
    <property type="term" value="C:GPI-anchor transamidase complex"/>
    <property type="evidence" value="ECO:0007669"/>
    <property type="project" value="InterPro"/>
</dbReference>
<dbReference type="EMBL" id="WJQU01000001">
    <property type="protein sequence ID" value="KAJ6650147.1"/>
    <property type="molecule type" value="Genomic_DNA"/>
</dbReference>
<gene>
    <name evidence="2" type="primary">Gpaa1</name>
    <name evidence="2" type="ORF">Bhyg_05391</name>
</gene>
<dbReference type="PANTHER" id="PTHR13304">
    <property type="entry name" value="GLYCOSYLPHOSPHATIDYLINOSITOL ANCHOR ATTACHMENT 1 PROTEIN"/>
    <property type="match status" value="1"/>
</dbReference>
<evidence type="ECO:0000313" key="2">
    <source>
        <dbReference type="EMBL" id="KAJ6650147.1"/>
    </source>
</evidence>
<dbReference type="PANTHER" id="PTHR13304:SF0">
    <property type="entry name" value="GLYCOSYLPHOSPHATIDYLINOSITOL ANCHOR ATTACHMENT 1 PROTEIN"/>
    <property type="match status" value="1"/>
</dbReference>
<protein>
    <submittedName>
        <fullName evidence="2">Glycosylphosphatidylinositol anchor attachment 1 protein</fullName>
    </submittedName>
</protein>
<comment type="caution">
    <text evidence="2">The sequence shown here is derived from an EMBL/GenBank/DDBJ whole genome shotgun (WGS) entry which is preliminary data.</text>
</comment>
<feature type="transmembrane region" description="Helical" evidence="1">
    <location>
        <begin position="600"/>
        <end position="619"/>
    </location>
</feature>
<evidence type="ECO:0000256" key="1">
    <source>
        <dbReference type="SAM" id="Phobius"/>
    </source>
</evidence>
<dbReference type="PIRSF" id="PIRSF036762">
    <property type="entry name" value="GAA1"/>
    <property type="match status" value="1"/>
</dbReference>
<feature type="transmembrane region" description="Helical" evidence="1">
    <location>
        <begin position="442"/>
        <end position="462"/>
    </location>
</feature>
<dbReference type="OrthoDB" id="445301at2759"/>
<dbReference type="AlphaFoldDB" id="A0A9Q0NH18"/>
<dbReference type="Pfam" id="PF04114">
    <property type="entry name" value="Gaa1"/>
    <property type="match status" value="1"/>
</dbReference>